<name>A0A7H8NHS4_9ACTN</name>
<organism evidence="2 3">
    <name type="scientific">Streptomyces buecherae</name>
    <dbReference type="NCBI Taxonomy" id="2763006"/>
    <lineage>
        <taxon>Bacteria</taxon>
        <taxon>Bacillati</taxon>
        <taxon>Actinomycetota</taxon>
        <taxon>Actinomycetes</taxon>
        <taxon>Kitasatosporales</taxon>
        <taxon>Streptomycetaceae</taxon>
        <taxon>Streptomyces</taxon>
    </lineage>
</organism>
<dbReference type="AlphaFoldDB" id="A0A7H8NHS4"/>
<accession>A0A7H8NHS4</accession>
<evidence type="ECO:0000259" key="1">
    <source>
        <dbReference type="PROSITE" id="PS51186"/>
    </source>
</evidence>
<feature type="domain" description="N-acetyltransferase" evidence="1">
    <location>
        <begin position="3"/>
        <end position="175"/>
    </location>
</feature>
<dbReference type="PROSITE" id="PS51186">
    <property type="entry name" value="GNAT"/>
    <property type="match status" value="1"/>
</dbReference>
<evidence type="ECO:0000313" key="2">
    <source>
        <dbReference type="EMBL" id="QKW54061.1"/>
    </source>
</evidence>
<dbReference type="Gene3D" id="3.40.630.30">
    <property type="match status" value="1"/>
</dbReference>
<proteinExistence type="predicted"/>
<gene>
    <name evidence="2" type="ORF">HUT08_35890</name>
</gene>
<protein>
    <submittedName>
        <fullName evidence="2">GNAT family N-acetyltransferase</fullName>
    </submittedName>
</protein>
<dbReference type="Proteomes" id="UP000509303">
    <property type="component" value="Chromosome"/>
</dbReference>
<keyword evidence="3" id="KW-1185">Reference proteome</keyword>
<dbReference type="InterPro" id="IPR016181">
    <property type="entry name" value="Acyl_CoA_acyltransferase"/>
</dbReference>
<dbReference type="InterPro" id="IPR000182">
    <property type="entry name" value="GNAT_dom"/>
</dbReference>
<keyword evidence="2" id="KW-0808">Transferase</keyword>
<dbReference type="CDD" id="cd04301">
    <property type="entry name" value="NAT_SF"/>
    <property type="match status" value="1"/>
</dbReference>
<evidence type="ECO:0000313" key="3">
    <source>
        <dbReference type="Proteomes" id="UP000509303"/>
    </source>
</evidence>
<sequence length="236" mass="25589">MTFGIQRLGPADLGLLLDLQEKIHAAQPDPDTFQRSTPEFLAYCLADGGRCYRAVHGDETVAYRIVYFPRERPFNLAIDTTVPTAQYGTVAHFDTIGVLPDWRGHGLARRLNSRALTDLADTGTRHILATSAPTNPYGVRALAEAGSRAIGVVEKFGGKLRLLFYRPYPQAWPAAPATGAQPVAAARRHVALVDTAALVDAFRQGWVGAGVRFAASGAADLRMVRSCLPVSLRTYD</sequence>
<dbReference type="GO" id="GO:0016747">
    <property type="term" value="F:acyltransferase activity, transferring groups other than amino-acyl groups"/>
    <property type="evidence" value="ECO:0007669"/>
    <property type="project" value="InterPro"/>
</dbReference>
<dbReference type="SUPFAM" id="SSF55729">
    <property type="entry name" value="Acyl-CoA N-acyltransferases (Nat)"/>
    <property type="match status" value="1"/>
</dbReference>
<dbReference type="Pfam" id="PF00583">
    <property type="entry name" value="Acetyltransf_1"/>
    <property type="match status" value="1"/>
</dbReference>
<dbReference type="EMBL" id="CP054929">
    <property type="protein sequence ID" value="QKW54061.1"/>
    <property type="molecule type" value="Genomic_DNA"/>
</dbReference>
<dbReference type="RefSeq" id="WP_176165765.1">
    <property type="nucleotide sequence ID" value="NZ_CP054929.1"/>
</dbReference>
<reference evidence="2 3" key="1">
    <citation type="submission" date="2020-06" db="EMBL/GenBank/DDBJ databases">
        <title>Genome mining for natural products.</title>
        <authorList>
            <person name="Zhang B."/>
            <person name="Shi J."/>
            <person name="Ge H."/>
        </authorList>
    </citation>
    <scope>NUCLEOTIDE SEQUENCE [LARGE SCALE GENOMIC DNA]</scope>
    <source>
        <strain evidence="2 3">NA00687</strain>
    </source>
</reference>